<accession>A0A6H5HVY7</accession>
<dbReference type="Proteomes" id="UP000479190">
    <property type="component" value="Unassembled WGS sequence"/>
</dbReference>
<dbReference type="EMBL" id="CADCXV010000335">
    <property type="protein sequence ID" value="CAB0029556.1"/>
    <property type="molecule type" value="Genomic_DNA"/>
</dbReference>
<evidence type="ECO:0000313" key="3">
    <source>
        <dbReference type="Proteomes" id="UP000479190"/>
    </source>
</evidence>
<feature type="region of interest" description="Disordered" evidence="1">
    <location>
        <begin position="1"/>
        <end position="39"/>
    </location>
</feature>
<evidence type="ECO:0000256" key="1">
    <source>
        <dbReference type="SAM" id="MobiDB-lite"/>
    </source>
</evidence>
<dbReference type="AlphaFoldDB" id="A0A6H5HVY7"/>
<name>A0A6H5HVY7_9HYME</name>
<evidence type="ECO:0000313" key="2">
    <source>
        <dbReference type="EMBL" id="CAB0029556.1"/>
    </source>
</evidence>
<sequence>MESGEQQTKGNQDDIRESPKKVPFKDNPEENEIEKETDDPYWAEMRGIFLRTEQLLQQQLKTAAENQKLLQEILRAQLQLQAGQEATRVAQEKAQRDQAEATKKLKNISCVICSILDLDNQPIPTISDFVLYLSKIFFDQLVKSVLYAMDEGDEIYDNDFKKVDHGVRKLKKFIESINWEMEETRRRLKRKIA</sequence>
<keyword evidence="3" id="KW-1185">Reference proteome</keyword>
<feature type="compositionally biased region" description="Polar residues" evidence="1">
    <location>
        <begin position="1"/>
        <end position="10"/>
    </location>
</feature>
<reference evidence="2 3" key="1">
    <citation type="submission" date="2020-02" db="EMBL/GenBank/DDBJ databases">
        <authorList>
            <person name="Ferguson B K."/>
        </authorList>
    </citation>
    <scope>NUCLEOTIDE SEQUENCE [LARGE SCALE GENOMIC DNA]</scope>
</reference>
<feature type="compositionally biased region" description="Basic and acidic residues" evidence="1">
    <location>
        <begin position="11"/>
        <end position="28"/>
    </location>
</feature>
<proteinExistence type="predicted"/>
<gene>
    <name evidence="2" type="ORF">TBRA_LOCUS1586</name>
</gene>
<organism evidence="2 3">
    <name type="scientific">Trichogramma brassicae</name>
    <dbReference type="NCBI Taxonomy" id="86971"/>
    <lineage>
        <taxon>Eukaryota</taxon>
        <taxon>Metazoa</taxon>
        <taxon>Ecdysozoa</taxon>
        <taxon>Arthropoda</taxon>
        <taxon>Hexapoda</taxon>
        <taxon>Insecta</taxon>
        <taxon>Pterygota</taxon>
        <taxon>Neoptera</taxon>
        <taxon>Endopterygota</taxon>
        <taxon>Hymenoptera</taxon>
        <taxon>Apocrita</taxon>
        <taxon>Proctotrupomorpha</taxon>
        <taxon>Chalcidoidea</taxon>
        <taxon>Trichogrammatidae</taxon>
        <taxon>Trichogramma</taxon>
    </lineage>
</organism>
<feature type="compositionally biased region" description="Acidic residues" evidence="1">
    <location>
        <begin position="29"/>
        <end position="39"/>
    </location>
</feature>
<protein>
    <submittedName>
        <fullName evidence="2">Uncharacterized protein</fullName>
    </submittedName>
</protein>